<dbReference type="EMBL" id="JAQAGZ010000005">
    <property type="protein sequence ID" value="MCZ8512577.1"/>
    <property type="molecule type" value="Genomic_DNA"/>
</dbReference>
<reference evidence="2 3" key="1">
    <citation type="submission" date="2022-12" db="EMBL/GenBank/DDBJ databases">
        <title>Draft genome sequence of Paenibacillus sp. dW9.</title>
        <authorList>
            <person name="Choi E.-W."/>
            <person name="Kim D.-U."/>
        </authorList>
    </citation>
    <scope>NUCLEOTIDE SEQUENCE [LARGE SCALE GENOMIC DNA]</scope>
    <source>
        <strain evidence="3">dW9</strain>
    </source>
</reference>
<keyword evidence="1" id="KW-0472">Membrane</keyword>
<evidence type="ECO:0008006" key="4">
    <source>
        <dbReference type="Google" id="ProtNLM"/>
    </source>
</evidence>
<keyword evidence="1" id="KW-1133">Transmembrane helix</keyword>
<organism evidence="2 3">
    <name type="scientific">Paenibacillus gyeongsangnamensis</name>
    <dbReference type="NCBI Taxonomy" id="3388067"/>
    <lineage>
        <taxon>Bacteria</taxon>
        <taxon>Bacillati</taxon>
        <taxon>Bacillota</taxon>
        <taxon>Bacilli</taxon>
        <taxon>Bacillales</taxon>
        <taxon>Paenibacillaceae</taxon>
        <taxon>Paenibacillus</taxon>
    </lineage>
</organism>
<proteinExistence type="predicted"/>
<keyword evidence="1" id="KW-0812">Transmembrane</keyword>
<dbReference type="Proteomes" id="UP001527882">
    <property type="component" value="Unassembled WGS sequence"/>
</dbReference>
<feature type="transmembrane region" description="Helical" evidence="1">
    <location>
        <begin position="6"/>
        <end position="24"/>
    </location>
</feature>
<accession>A0ABT4Q6T2</accession>
<comment type="caution">
    <text evidence="2">The sequence shown here is derived from an EMBL/GenBank/DDBJ whole genome shotgun (WGS) entry which is preliminary data.</text>
</comment>
<evidence type="ECO:0000256" key="1">
    <source>
        <dbReference type="SAM" id="Phobius"/>
    </source>
</evidence>
<name>A0ABT4Q6T2_9BACL</name>
<dbReference type="RefSeq" id="WP_269881026.1">
    <property type="nucleotide sequence ID" value="NZ_JAQAGZ010000005.1"/>
</dbReference>
<keyword evidence="3" id="KW-1185">Reference proteome</keyword>
<evidence type="ECO:0000313" key="2">
    <source>
        <dbReference type="EMBL" id="MCZ8512577.1"/>
    </source>
</evidence>
<protein>
    <recommendedName>
        <fullName evidence="4">LPXTG cell wall anchor domain-containing protein</fullName>
    </recommendedName>
</protein>
<gene>
    <name evidence="2" type="ORF">O9H85_09160</name>
</gene>
<evidence type="ECO:0000313" key="3">
    <source>
        <dbReference type="Proteomes" id="UP001527882"/>
    </source>
</evidence>
<sequence length="89" mass="9895">MNSMTGLIGAALLLAVLGVIGWLRRRRRSSRVTRLSSYSKSRGIAKMSCSFCKRKVPAKELSYYARHGKAIGVCKACRPQAERQALPRL</sequence>